<organism evidence="3 4">
    <name type="scientific">Acaulospora morrowiae</name>
    <dbReference type="NCBI Taxonomy" id="94023"/>
    <lineage>
        <taxon>Eukaryota</taxon>
        <taxon>Fungi</taxon>
        <taxon>Fungi incertae sedis</taxon>
        <taxon>Mucoromycota</taxon>
        <taxon>Glomeromycotina</taxon>
        <taxon>Glomeromycetes</taxon>
        <taxon>Diversisporales</taxon>
        <taxon>Acaulosporaceae</taxon>
        <taxon>Acaulospora</taxon>
    </lineage>
</organism>
<feature type="region of interest" description="Disordered" evidence="1">
    <location>
        <begin position="23"/>
        <end position="66"/>
    </location>
</feature>
<gene>
    <name evidence="3" type="ORF">AMORRO_LOCUS7992</name>
</gene>
<feature type="non-terminal residue" evidence="3">
    <location>
        <position position="738"/>
    </location>
</feature>
<dbReference type="OrthoDB" id="331600at2759"/>
<dbReference type="PANTHER" id="PTHR15245">
    <property type="entry name" value="SYMPLEKIN-RELATED"/>
    <property type="match status" value="1"/>
</dbReference>
<accession>A0A9N9CN38</accession>
<evidence type="ECO:0000313" key="4">
    <source>
        <dbReference type="Proteomes" id="UP000789342"/>
    </source>
</evidence>
<keyword evidence="4" id="KW-1185">Reference proteome</keyword>
<dbReference type="EMBL" id="CAJVPV010006490">
    <property type="protein sequence ID" value="CAG8605918.1"/>
    <property type="molecule type" value="Genomic_DNA"/>
</dbReference>
<dbReference type="InterPro" id="IPR016024">
    <property type="entry name" value="ARM-type_fold"/>
</dbReference>
<feature type="domain" description="Symplekin C-terminal" evidence="2">
    <location>
        <begin position="547"/>
        <end position="697"/>
    </location>
</feature>
<feature type="compositionally biased region" description="Basic and acidic residues" evidence="1">
    <location>
        <begin position="32"/>
        <end position="55"/>
    </location>
</feature>
<dbReference type="GO" id="GO:0005847">
    <property type="term" value="C:mRNA cleavage and polyadenylation specificity factor complex"/>
    <property type="evidence" value="ECO:0007669"/>
    <property type="project" value="TreeGrafter"/>
</dbReference>
<dbReference type="SUPFAM" id="SSF48371">
    <property type="entry name" value="ARM repeat"/>
    <property type="match status" value="1"/>
</dbReference>
<dbReference type="Pfam" id="PF12295">
    <property type="entry name" value="Symplekin_C"/>
    <property type="match status" value="1"/>
</dbReference>
<evidence type="ECO:0000256" key="1">
    <source>
        <dbReference type="SAM" id="MobiDB-lite"/>
    </source>
</evidence>
<dbReference type="PANTHER" id="PTHR15245:SF20">
    <property type="entry name" value="SYMPLEKIN"/>
    <property type="match status" value="1"/>
</dbReference>
<dbReference type="InterPro" id="IPR022075">
    <property type="entry name" value="Symplekin_C"/>
</dbReference>
<reference evidence="3" key="1">
    <citation type="submission" date="2021-06" db="EMBL/GenBank/DDBJ databases">
        <authorList>
            <person name="Kallberg Y."/>
            <person name="Tangrot J."/>
            <person name="Rosling A."/>
        </authorList>
    </citation>
    <scope>NUCLEOTIDE SEQUENCE</scope>
    <source>
        <strain evidence="3">CL551</strain>
    </source>
</reference>
<comment type="caution">
    <text evidence="3">The sequence shown here is derived from an EMBL/GenBank/DDBJ whole genome shotgun (WGS) entry which is preliminary data.</text>
</comment>
<dbReference type="InterPro" id="IPR021850">
    <property type="entry name" value="Symplekin/Pta1"/>
</dbReference>
<protein>
    <submittedName>
        <fullName evidence="3">11050_t:CDS:1</fullName>
    </submittedName>
</protein>
<evidence type="ECO:0000259" key="2">
    <source>
        <dbReference type="Pfam" id="PF12295"/>
    </source>
</evidence>
<evidence type="ECO:0000313" key="3">
    <source>
        <dbReference type="EMBL" id="CAG8605918.1"/>
    </source>
</evidence>
<dbReference type="AlphaFoldDB" id="A0A9N9CN38"/>
<dbReference type="Proteomes" id="UP000789342">
    <property type="component" value="Unassembled WGS sequence"/>
</dbReference>
<proteinExistence type="predicted"/>
<sequence length="738" mass="85562">IPQERLIFAKQALQQREARLAVLRTLPTPSQKDARQTRSERKIPDPRLEFQKESTPKSPTPPPVVEEEISFDPLESSNISEMMKAEVKYEISIPEFIDDMEIEEVLEEEAKQDQKMEIVKHELKIETPTFKFQPYVLPPPETLPEEQCLSFIKTTLGNILEIESKLSSEAKGNRSNVVLTTLSNGQRMTKAQLHVMAVRLLTRGLEFSDDTTEKINDKLREMILQYILEDFKNRMEFALTWLDEEWFHDSIKLREDPTHKSNYVNWLSRLLDRIMPALEDRTYTQFLLDIPELVEDVVDRIKIFCNDPDRFDEKEILFSSCELIDLRPPARSFCMKILLAYCLHKDDNTRASAIIAANKWYPNHPELSQEIESFALESLKQLCDENLPPLFDYHYHVSGTVDTRIIVEDNSETRKWNQQDVDRYINLFFSLCAKKNELFREYGFVVAYDLTNFTRSTIESKHSSLLLRLISVYIQTSEPMQVMIRKNAQKIIDTIGLPGLLQLFRTFPNGAEDLVLKMLVVFTNKAGPPPAQLINISKTVITQRNLDGRFLFPIISYFEKDEIFRYLPKVITTLDATDKQRDIVKKVFLKILTPPTGGVAQITPRELLIYLHQIDKNEVSIKQSVEAIHICFLLPNIFNQQILGAVLQHLSDQSELPTTFMRTVTLSVRAHHTLAGFVNDMLIRKVTDVWKNETQIQDILKQRDPALLKALKRSMENLKPDQRSRVPQYLLELLEIGA</sequence>
<name>A0A9N9CN38_9GLOM</name>